<name>A0A0F9FB12_9ZZZZ</name>
<proteinExistence type="predicted"/>
<keyword evidence="1" id="KW-0472">Membrane</keyword>
<evidence type="ECO:0000256" key="1">
    <source>
        <dbReference type="SAM" id="Phobius"/>
    </source>
</evidence>
<feature type="transmembrane region" description="Helical" evidence="1">
    <location>
        <begin position="6"/>
        <end position="25"/>
    </location>
</feature>
<dbReference type="AlphaFoldDB" id="A0A0F9FB12"/>
<evidence type="ECO:0000313" key="2">
    <source>
        <dbReference type="EMBL" id="KKL83423.1"/>
    </source>
</evidence>
<dbReference type="EMBL" id="LAZR01021981">
    <property type="protein sequence ID" value="KKL83423.1"/>
    <property type="molecule type" value="Genomic_DNA"/>
</dbReference>
<protein>
    <submittedName>
        <fullName evidence="2">Uncharacterized protein</fullName>
    </submittedName>
</protein>
<keyword evidence="1" id="KW-1133">Transmembrane helix</keyword>
<accession>A0A0F9FB12</accession>
<comment type="caution">
    <text evidence="2">The sequence shown here is derived from an EMBL/GenBank/DDBJ whole genome shotgun (WGS) entry which is preliminary data.</text>
</comment>
<organism evidence="2">
    <name type="scientific">marine sediment metagenome</name>
    <dbReference type="NCBI Taxonomy" id="412755"/>
    <lineage>
        <taxon>unclassified sequences</taxon>
        <taxon>metagenomes</taxon>
        <taxon>ecological metagenomes</taxon>
    </lineage>
</organism>
<sequence>MEWIPWTIGGVGVAATIIIAVTRNGRLIHTAIHKRIDKTRDDCKDITSNKVDKEVFIDFRKETRGRFDKLDKKVDEIPEKVKRLLNGG</sequence>
<reference evidence="2" key="1">
    <citation type="journal article" date="2015" name="Nature">
        <title>Complex archaea that bridge the gap between prokaryotes and eukaryotes.</title>
        <authorList>
            <person name="Spang A."/>
            <person name="Saw J.H."/>
            <person name="Jorgensen S.L."/>
            <person name="Zaremba-Niedzwiedzka K."/>
            <person name="Martijn J."/>
            <person name="Lind A.E."/>
            <person name="van Eijk R."/>
            <person name="Schleper C."/>
            <person name="Guy L."/>
            <person name="Ettema T.J."/>
        </authorList>
    </citation>
    <scope>NUCLEOTIDE SEQUENCE</scope>
</reference>
<gene>
    <name evidence="2" type="ORF">LCGC14_1974830</name>
</gene>
<keyword evidence="1" id="KW-0812">Transmembrane</keyword>